<feature type="transmembrane region" description="Helical" evidence="2">
    <location>
        <begin position="34"/>
        <end position="59"/>
    </location>
</feature>
<dbReference type="EMBL" id="JAKKPZ010000038">
    <property type="protein sequence ID" value="KAI1707903.1"/>
    <property type="molecule type" value="Genomic_DNA"/>
</dbReference>
<comment type="caution">
    <text evidence="3">The sequence shown here is derived from an EMBL/GenBank/DDBJ whole genome shotgun (WGS) entry which is preliminary data.</text>
</comment>
<keyword evidence="4" id="KW-1185">Reference proteome</keyword>
<gene>
    <name evidence="3" type="ORF">DdX_12132</name>
</gene>
<reference evidence="3" key="1">
    <citation type="submission" date="2022-01" db="EMBL/GenBank/DDBJ databases">
        <title>Genome Sequence Resource for Two Populations of Ditylenchus destructor, the Migratory Endoparasitic Phytonematode.</title>
        <authorList>
            <person name="Zhang H."/>
            <person name="Lin R."/>
            <person name="Xie B."/>
        </authorList>
    </citation>
    <scope>NUCLEOTIDE SEQUENCE</scope>
    <source>
        <strain evidence="3">BazhouSP</strain>
    </source>
</reference>
<sequence>MQEEIQNRNTSSTRIPKQHKSSIAYRSWISTVSLWLYTLLFICPNVAMAIPINVLRLYLDDAPQGMYADNREILVSPHFPPPRPPAFFIFDGDDAQEDIRNMDDEESRDQIIANIISSPFSKRRTSSPLQSQISEDIEKDPSSIQMNGAPERQQLLRIERNFHDSNPETGKMYQIQNVGDLPMFRFG</sequence>
<keyword evidence="2" id="KW-0472">Membrane</keyword>
<feature type="compositionally biased region" description="Polar residues" evidence="1">
    <location>
        <begin position="122"/>
        <end position="134"/>
    </location>
</feature>
<evidence type="ECO:0000313" key="4">
    <source>
        <dbReference type="Proteomes" id="UP001201812"/>
    </source>
</evidence>
<keyword evidence="2" id="KW-1133">Transmembrane helix</keyword>
<keyword evidence="2" id="KW-0812">Transmembrane</keyword>
<evidence type="ECO:0000313" key="3">
    <source>
        <dbReference type="EMBL" id="KAI1707903.1"/>
    </source>
</evidence>
<organism evidence="3 4">
    <name type="scientific">Ditylenchus destructor</name>
    <dbReference type="NCBI Taxonomy" id="166010"/>
    <lineage>
        <taxon>Eukaryota</taxon>
        <taxon>Metazoa</taxon>
        <taxon>Ecdysozoa</taxon>
        <taxon>Nematoda</taxon>
        <taxon>Chromadorea</taxon>
        <taxon>Rhabditida</taxon>
        <taxon>Tylenchina</taxon>
        <taxon>Tylenchomorpha</taxon>
        <taxon>Sphaerularioidea</taxon>
        <taxon>Anguinidae</taxon>
        <taxon>Anguininae</taxon>
        <taxon>Ditylenchus</taxon>
    </lineage>
</organism>
<dbReference type="AlphaFoldDB" id="A0AAD4R3P8"/>
<evidence type="ECO:0000256" key="1">
    <source>
        <dbReference type="SAM" id="MobiDB-lite"/>
    </source>
</evidence>
<name>A0AAD4R3P8_9BILA</name>
<evidence type="ECO:0000256" key="2">
    <source>
        <dbReference type="SAM" id="Phobius"/>
    </source>
</evidence>
<dbReference type="Proteomes" id="UP001201812">
    <property type="component" value="Unassembled WGS sequence"/>
</dbReference>
<feature type="region of interest" description="Disordered" evidence="1">
    <location>
        <begin position="122"/>
        <end position="147"/>
    </location>
</feature>
<accession>A0AAD4R3P8</accession>
<protein>
    <submittedName>
        <fullName evidence="3">Uncharacterized protein</fullName>
    </submittedName>
</protein>
<proteinExistence type="predicted"/>